<sequence>MRPPTHRRFGLFTARKLLATTLIVVAVAGVIFPTSATGAWFTDAKSVPGNSLTSATLDAPPNFRNTWSSSSGNTLSWDSATSQAWATANNVTSGITYRVTRHVGSYPAKDLYTGSDTSFTDPNPRGRNLRYSQVSAGQKHTLAIDENGYIWAWGYNGKGAFGDGTTTSTDTPQKTVLPTGRTAIQIATGNMWSAALLDDGTVWTWGYNVGNLGIGNTDNQVLPQLVEFPNGVRITSLGQILGDSQTMFVIDQNGAVWDWGMNDRGQLGDGSTNNTTRPHVIPDLRVRYLSSMGAHVIAEGTDGSVWSWGDGSDGQVGDHRYQQRLTPYRVAMPSAAGRVEQVSSGGTYSVVLDSNGAIWMWGSIKVGASSQLDPTAISTPRLPSGVQAAQVATGPDMPTANPSYFIPSVLIGLSNGAMLQYDIDDDNGVLRYNLVLDGHFITELSVGGAERVARTTDQSTSGLNFWTISSSGKQSDAGVVWSPVICPYMTRKASDGSCVWDGQLSYSVDYQYGPWRSDCSGLVL</sequence>
<reference evidence="3 4" key="1">
    <citation type="submission" date="2019-06" db="EMBL/GenBank/DDBJ databases">
        <title>Whole genome shotgun sequence of Microbacterium testaceum NBRC 12675.</title>
        <authorList>
            <person name="Hosoyama A."/>
            <person name="Uohara A."/>
            <person name="Ohji S."/>
            <person name="Ichikawa N."/>
        </authorList>
    </citation>
    <scope>NUCLEOTIDE SEQUENCE [LARGE SCALE GENOMIC DNA]</scope>
    <source>
        <strain evidence="3 4">NBRC 12675</strain>
    </source>
</reference>
<dbReference type="PROSITE" id="PS00626">
    <property type="entry name" value="RCC1_2"/>
    <property type="match status" value="1"/>
</dbReference>
<dbReference type="OrthoDB" id="904022at2"/>
<evidence type="ECO:0000313" key="4">
    <source>
        <dbReference type="Proteomes" id="UP000319525"/>
    </source>
</evidence>
<protein>
    <recommendedName>
        <fullName evidence="2">RCC1-like domain-containing protein</fullName>
    </recommendedName>
</protein>
<evidence type="ECO:0000313" key="3">
    <source>
        <dbReference type="EMBL" id="GEB45710.1"/>
    </source>
</evidence>
<gene>
    <name evidence="3" type="ORF">MTE01_16550</name>
</gene>
<dbReference type="AlphaFoldDB" id="A0A4Y3QNM7"/>
<dbReference type="PROSITE" id="PS50012">
    <property type="entry name" value="RCC1_3"/>
    <property type="match status" value="3"/>
</dbReference>
<dbReference type="Pfam" id="PF25390">
    <property type="entry name" value="WD40_RLD"/>
    <property type="match status" value="1"/>
</dbReference>
<dbReference type="InterPro" id="IPR058923">
    <property type="entry name" value="RCC1-like_dom"/>
</dbReference>
<dbReference type="PANTHER" id="PTHR22872:SF2">
    <property type="entry name" value="INHIBITOR OF BRUTON TYROSINE KINASE"/>
    <property type="match status" value="1"/>
</dbReference>
<keyword evidence="1" id="KW-0677">Repeat</keyword>
<comment type="caution">
    <text evidence="3">The sequence shown here is derived from an EMBL/GenBank/DDBJ whole genome shotgun (WGS) entry which is preliminary data.</text>
</comment>
<dbReference type="EMBL" id="BJML01000004">
    <property type="protein sequence ID" value="GEB45710.1"/>
    <property type="molecule type" value="Genomic_DNA"/>
</dbReference>
<accession>A0A4Y3QNM7</accession>
<feature type="domain" description="RCC1-like" evidence="2">
    <location>
        <begin position="126"/>
        <end position="394"/>
    </location>
</feature>
<dbReference type="PRINTS" id="PR00633">
    <property type="entry name" value="RCCNDNSATION"/>
</dbReference>
<evidence type="ECO:0000259" key="2">
    <source>
        <dbReference type="Pfam" id="PF25390"/>
    </source>
</evidence>
<dbReference type="InterPro" id="IPR000408">
    <property type="entry name" value="Reg_chr_condens"/>
</dbReference>
<dbReference type="SUPFAM" id="SSF50985">
    <property type="entry name" value="RCC1/BLIP-II"/>
    <property type="match status" value="1"/>
</dbReference>
<name>A0A4Y3QNM7_MICTE</name>
<dbReference type="Proteomes" id="UP000319525">
    <property type="component" value="Unassembled WGS sequence"/>
</dbReference>
<dbReference type="GeneID" id="57144348"/>
<dbReference type="RefSeq" id="WP_141376760.1">
    <property type="nucleotide sequence ID" value="NZ_BJML01000004.1"/>
</dbReference>
<dbReference type="InterPro" id="IPR009091">
    <property type="entry name" value="RCC1/BLIP-II"/>
</dbReference>
<dbReference type="InterPro" id="IPR051625">
    <property type="entry name" value="Signaling_Regulatory_Domain"/>
</dbReference>
<dbReference type="Gene3D" id="2.130.10.30">
    <property type="entry name" value="Regulator of chromosome condensation 1/beta-lactamase-inhibitor protein II"/>
    <property type="match status" value="2"/>
</dbReference>
<proteinExistence type="predicted"/>
<evidence type="ECO:0000256" key="1">
    <source>
        <dbReference type="ARBA" id="ARBA00022737"/>
    </source>
</evidence>
<dbReference type="PANTHER" id="PTHR22872">
    <property type="entry name" value="BTK-BINDING PROTEIN-RELATED"/>
    <property type="match status" value="1"/>
</dbReference>
<organism evidence="3 4">
    <name type="scientific">Microbacterium testaceum</name>
    <name type="common">Aureobacterium testaceum</name>
    <name type="synonym">Brevibacterium testaceum</name>
    <dbReference type="NCBI Taxonomy" id="2033"/>
    <lineage>
        <taxon>Bacteria</taxon>
        <taxon>Bacillati</taxon>
        <taxon>Actinomycetota</taxon>
        <taxon>Actinomycetes</taxon>
        <taxon>Micrococcales</taxon>
        <taxon>Microbacteriaceae</taxon>
        <taxon>Microbacterium</taxon>
    </lineage>
</organism>